<feature type="compositionally biased region" description="Basic and acidic residues" evidence="1">
    <location>
        <begin position="10"/>
        <end position="21"/>
    </location>
</feature>
<protein>
    <recommendedName>
        <fullName evidence="3">DUF4396 domain-containing protein</fullName>
    </recommendedName>
</protein>
<keyword evidence="2" id="KW-1133">Transmembrane helix</keyword>
<name>A0A0E3RDU3_METMZ</name>
<dbReference type="Pfam" id="PF14342">
    <property type="entry name" value="DUF4396"/>
    <property type="match status" value="1"/>
</dbReference>
<dbReference type="PATRIC" id="fig|1434115.4.peg.3505"/>
<feature type="transmembrane region" description="Helical" evidence="2">
    <location>
        <begin position="448"/>
        <end position="471"/>
    </location>
</feature>
<feature type="transmembrane region" description="Helical" evidence="2">
    <location>
        <begin position="36"/>
        <end position="57"/>
    </location>
</feature>
<feature type="transmembrane region" description="Helical" evidence="2">
    <location>
        <begin position="571"/>
        <end position="591"/>
    </location>
</feature>
<feature type="domain" description="DUF4396" evidence="3">
    <location>
        <begin position="523"/>
        <end position="676"/>
    </location>
</feature>
<accession>A0A0E3RDU3</accession>
<gene>
    <name evidence="4" type="ORF">MSMAP_2757</name>
</gene>
<dbReference type="InterPro" id="IPR025509">
    <property type="entry name" value="DUF4396"/>
</dbReference>
<dbReference type="AlphaFoldDB" id="A0A0E3RDU3"/>
<reference evidence="4 5" key="1">
    <citation type="submission" date="2014-07" db="EMBL/GenBank/DDBJ databases">
        <title>Methanogenic archaea and the global carbon cycle.</title>
        <authorList>
            <person name="Henriksen J.R."/>
            <person name="Luke J."/>
            <person name="Reinhart S."/>
            <person name="Benedict M.N."/>
            <person name="Youngblut N.D."/>
            <person name="Metcalf M.E."/>
            <person name="Whitaker R.J."/>
            <person name="Metcalf W.W."/>
        </authorList>
    </citation>
    <scope>NUCLEOTIDE SEQUENCE [LARGE SCALE GENOMIC DNA]</scope>
    <source>
        <strain evidence="4 5">SarPi</strain>
    </source>
</reference>
<dbReference type="HOGENOM" id="CLU_477955_0_0_2"/>
<feature type="transmembrane region" description="Helical" evidence="2">
    <location>
        <begin position="526"/>
        <end position="551"/>
    </location>
</feature>
<organism evidence="4 5">
    <name type="scientific">Methanosarcina mazei SarPi</name>
    <dbReference type="NCBI Taxonomy" id="1434115"/>
    <lineage>
        <taxon>Archaea</taxon>
        <taxon>Methanobacteriati</taxon>
        <taxon>Methanobacteriota</taxon>
        <taxon>Stenosarchaea group</taxon>
        <taxon>Methanomicrobia</taxon>
        <taxon>Methanosarcinales</taxon>
        <taxon>Methanosarcinaceae</taxon>
        <taxon>Methanosarcina</taxon>
    </lineage>
</organism>
<proteinExistence type="predicted"/>
<feature type="transmembrane region" description="Helical" evidence="2">
    <location>
        <begin position="123"/>
        <end position="147"/>
    </location>
</feature>
<feature type="transmembrane region" description="Helical" evidence="2">
    <location>
        <begin position="78"/>
        <end position="103"/>
    </location>
</feature>
<feature type="region of interest" description="Disordered" evidence="1">
    <location>
        <begin position="1"/>
        <end position="21"/>
    </location>
</feature>
<evidence type="ECO:0000313" key="4">
    <source>
        <dbReference type="EMBL" id="AKB62742.1"/>
    </source>
</evidence>
<dbReference type="EMBL" id="CP009511">
    <property type="protein sequence ID" value="AKB62742.1"/>
    <property type="molecule type" value="Genomic_DNA"/>
</dbReference>
<sequence>MGRVNIAEGSNRKEGRKEDDNSKYLGKSRIFTSKSLPITVMGALLGGLVFGLVGYFTENGNLAIPRLEPLLAAPYGSVTIFFTIFGISLGSLIASLAFAGRVFLEEGTEKTETGMNLNKWSTWGLAVLTAAIILSATGYIWFLSAAYGNGSDQESRIGYTMKNVQRIPGDTPVQVGNSMGEMYGTELLEIPSDPVAAAVMAPVASTRNQTLIYGAGGSEYVDMDSLIEESLSLLGNSPVIIVVSAEEPAYALPAAYTAAYFKAPVVPVEERSIPQDLQNSLENGEEKLILVAAPERLLSDQFLEELDALAEINRVADENLYKHSLLWARSRWGNFGWGMDENFHFDAYYNFVLANPETPEFAAAGLPMAYEGNYGPLIYTESEDLNDYVDQYFWRLSPDYFSFPSDGPFMNVRIVGDSESISYNAQARADLALEVRSFKNQVAGASGISLFGWFWFFIGFFGAIWALFIMPKRLPYSSFYSRIYWPMAILVFGPVGILAFLMAYHESSVMSMDHMVKFMRPLWAKALSATIMSAGIGMALMIASMYLFQFFGLPLLRTFEFTSVYWLGSPMTTIMWLIMVIPAIIASSLFYMGPMMADMREMKYWEGVKKALPVVSLSMVSASIGMFATAWYVMNWRGWMSGEDLWLWVTPLWISAAAGFFAALIPNYFMVKAGWKEGEM</sequence>
<evidence type="ECO:0000256" key="2">
    <source>
        <dbReference type="SAM" id="Phobius"/>
    </source>
</evidence>
<feature type="transmembrane region" description="Helical" evidence="2">
    <location>
        <begin position="483"/>
        <end position="505"/>
    </location>
</feature>
<keyword evidence="2" id="KW-0472">Membrane</keyword>
<evidence type="ECO:0000256" key="1">
    <source>
        <dbReference type="SAM" id="MobiDB-lite"/>
    </source>
</evidence>
<feature type="transmembrane region" description="Helical" evidence="2">
    <location>
        <begin position="645"/>
        <end position="670"/>
    </location>
</feature>
<keyword evidence="2" id="KW-0812">Transmembrane</keyword>
<feature type="transmembrane region" description="Helical" evidence="2">
    <location>
        <begin position="611"/>
        <end position="633"/>
    </location>
</feature>
<dbReference type="Proteomes" id="UP000033116">
    <property type="component" value="Chromosome"/>
</dbReference>
<evidence type="ECO:0000313" key="5">
    <source>
        <dbReference type="Proteomes" id="UP000033116"/>
    </source>
</evidence>
<evidence type="ECO:0000259" key="3">
    <source>
        <dbReference type="Pfam" id="PF14342"/>
    </source>
</evidence>